<feature type="transmembrane region" description="Helical" evidence="6">
    <location>
        <begin position="22"/>
        <end position="43"/>
    </location>
</feature>
<keyword evidence="2" id="KW-1003">Cell membrane</keyword>
<dbReference type="Pfam" id="PF02653">
    <property type="entry name" value="BPD_transp_2"/>
    <property type="match status" value="1"/>
</dbReference>
<dbReference type="PANTHER" id="PTHR32196">
    <property type="entry name" value="ABC TRANSPORTER PERMEASE PROTEIN YPHD-RELATED-RELATED"/>
    <property type="match status" value="1"/>
</dbReference>
<organism evidence="7 8">
    <name type="scientific">Candidatus Pullichristensenella excrementigallinarum</name>
    <dbReference type="NCBI Taxonomy" id="2840907"/>
    <lineage>
        <taxon>Bacteria</taxon>
        <taxon>Bacillati</taxon>
        <taxon>Bacillota</taxon>
        <taxon>Clostridia</taxon>
        <taxon>Candidatus Pullichristensenella</taxon>
    </lineage>
</organism>
<accession>A0A9D1LDK0</accession>
<dbReference type="GO" id="GO:0005886">
    <property type="term" value="C:plasma membrane"/>
    <property type="evidence" value="ECO:0007669"/>
    <property type="project" value="UniProtKB-SubCell"/>
</dbReference>
<feature type="transmembrane region" description="Helical" evidence="6">
    <location>
        <begin position="50"/>
        <end position="70"/>
    </location>
</feature>
<keyword evidence="5 6" id="KW-0472">Membrane</keyword>
<gene>
    <name evidence="7" type="ORF">IAB02_10160</name>
</gene>
<feature type="transmembrane region" description="Helical" evidence="6">
    <location>
        <begin position="231"/>
        <end position="250"/>
    </location>
</feature>
<evidence type="ECO:0000256" key="2">
    <source>
        <dbReference type="ARBA" id="ARBA00022475"/>
    </source>
</evidence>
<dbReference type="AlphaFoldDB" id="A0A9D1LDK0"/>
<evidence type="ECO:0000256" key="4">
    <source>
        <dbReference type="ARBA" id="ARBA00022989"/>
    </source>
</evidence>
<evidence type="ECO:0000256" key="1">
    <source>
        <dbReference type="ARBA" id="ARBA00004651"/>
    </source>
</evidence>
<dbReference type="GO" id="GO:0022857">
    <property type="term" value="F:transmembrane transporter activity"/>
    <property type="evidence" value="ECO:0007669"/>
    <property type="project" value="InterPro"/>
</dbReference>
<feature type="transmembrane region" description="Helical" evidence="6">
    <location>
        <begin position="262"/>
        <end position="295"/>
    </location>
</feature>
<protein>
    <submittedName>
        <fullName evidence="7">ABC transporter permease</fullName>
    </submittedName>
</protein>
<sequence length="333" mass="35035">MNANQQETLKKRPSFAEVYNKVGIFFILIIFVILSACMSRVFLTQANIINLLTQTSVVTIIACGITLLIITGNTDLSAGSMVAFGGCFILGTFKQLTQNMGLPDVLGGVLAILAGVVLCVAMYGAAALVITIFNAPAFIVTLAISTAARGLALMYTDGKVIKQCGNIVKIGQAKLFGVVPFPVLFMIVFLIITWVLLTQTRFGKHVYAVGGNMESARAAGIHTGSVIMRTYLYHAICVAFAGALFMARLNSGQPAEAVGLEFDAITAAIIGGASLAGGLGTISGTLVGSMIIGILANVFTLMHVQSYYQQIITGLIIVLAVVVDIKTKGGKRT</sequence>
<feature type="transmembrane region" description="Helical" evidence="6">
    <location>
        <begin position="105"/>
        <end position="130"/>
    </location>
</feature>
<feature type="transmembrane region" description="Helical" evidence="6">
    <location>
        <begin position="136"/>
        <end position="155"/>
    </location>
</feature>
<evidence type="ECO:0000313" key="7">
    <source>
        <dbReference type="EMBL" id="HIU34916.1"/>
    </source>
</evidence>
<feature type="transmembrane region" description="Helical" evidence="6">
    <location>
        <begin position="76"/>
        <end position="93"/>
    </location>
</feature>
<evidence type="ECO:0000256" key="5">
    <source>
        <dbReference type="ARBA" id="ARBA00023136"/>
    </source>
</evidence>
<feature type="transmembrane region" description="Helical" evidence="6">
    <location>
        <begin position="307"/>
        <end position="325"/>
    </location>
</feature>
<dbReference type="PANTHER" id="PTHR32196:SF72">
    <property type="entry name" value="RIBOSE IMPORT PERMEASE PROTEIN RBSC"/>
    <property type="match status" value="1"/>
</dbReference>
<dbReference type="Proteomes" id="UP000824072">
    <property type="component" value="Unassembled WGS sequence"/>
</dbReference>
<dbReference type="EMBL" id="DVMU01000215">
    <property type="protein sequence ID" value="HIU34916.1"/>
    <property type="molecule type" value="Genomic_DNA"/>
</dbReference>
<name>A0A9D1LDK0_9FIRM</name>
<keyword evidence="4 6" id="KW-1133">Transmembrane helix</keyword>
<reference evidence="7" key="1">
    <citation type="submission" date="2020-10" db="EMBL/GenBank/DDBJ databases">
        <authorList>
            <person name="Gilroy R."/>
        </authorList>
    </citation>
    <scope>NUCLEOTIDE SEQUENCE</scope>
    <source>
        <strain evidence="7">ChiHcec3-11533</strain>
    </source>
</reference>
<comment type="subcellular location">
    <subcellularLocation>
        <location evidence="1">Cell membrane</location>
        <topology evidence="1">Multi-pass membrane protein</topology>
    </subcellularLocation>
</comment>
<evidence type="ECO:0000256" key="3">
    <source>
        <dbReference type="ARBA" id="ARBA00022692"/>
    </source>
</evidence>
<reference evidence="7" key="2">
    <citation type="journal article" date="2021" name="PeerJ">
        <title>Extensive microbial diversity within the chicken gut microbiome revealed by metagenomics and culture.</title>
        <authorList>
            <person name="Gilroy R."/>
            <person name="Ravi A."/>
            <person name="Getino M."/>
            <person name="Pursley I."/>
            <person name="Horton D.L."/>
            <person name="Alikhan N.F."/>
            <person name="Baker D."/>
            <person name="Gharbi K."/>
            <person name="Hall N."/>
            <person name="Watson M."/>
            <person name="Adriaenssens E.M."/>
            <person name="Foster-Nyarko E."/>
            <person name="Jarju S."/>
            <person name="Secka A."/>
            <person name="Antonio M."/>
            <person name="Oren A."/>
            <person name="Chaudhuri R.R."/>
            <person name="La Ragione R."/>
            <person name="Hildebrand F."/>
            <person name="Pallen M.J."/>
        </authorList>
    </citation>
    <scope>NUCLEOTIDE SEQUENCE</scope>
    <source>
        <strain evidence="7">ChiHcec3-11533</strain>
    </source>
</reference>
<dbReference type="CDD" id="cd06579">
    <property type="entry name" value="TM_PBP1_transp_AraH_like"/>
    <property type="match status" value="1"/>
</dbReference>
<keyword evidence="3 6" id="KW-0812">Transmembrane</keyword>
<evidence type="ECO:0000313" key="8">
    <source>
        <dbReference type="Proteomes" id="UP000824072"/>
    </source>
</evidence>
<proteinExistence type="predicted"/>
<comment type="caution">
    <text evidence="7">The sequence shown here is derived from an EMBL/GenBank/DDBJ whole genome shotgun (WGS) entry which is preliminary data.</text>
</comment>
<dbReference type="InterPro" id="IPR001851">
    <property type="entry name" value="ABC_transp_permease"/>
</dbReference>
<feature type="transmembrane region" description="Helical" evidence="6">
    <location>
        <begin position="175"/>
        <end position="197"/>
    </location>
</feature>
<evidence type="ECO:0000256" key="6">
    <source>
        <dbReference type="SAM" id="Phobius"/>
    </source>
</evidence>